<keyword evidence="2" id="KW-1185">Reference proteome</keyword>
<gene>
    <name evidence="1" type="ORF">SH601_04630</name>
</gene>
<protein>
    <submittedName>
        <fullName evidence="1">Universal stress protein</fullName>
    </submittedName>
</protein>
<sequence>MYHKILIASDGSEHSRKAAERAVFIASSSIGAELEIVYVVDEDEVRAEVLNNWSAADVKNIRENQLMDIESLVKKANIDYQVKILHGDPGPVIVKYANENQFDLVVIGSSGLNKFQEFVLGSVSQKVAKRSNSSVLIAK</sequence>
<accession>A0ACC6M3F9</accession>
<dbReference type="Proteomes" id="UP001277972">
    <property type="component" value="Unassembled WGS sequence"/>
</dbReference>
<evidence type="ECO:0000313" key="1">
    <source>
        <dbReference type="EMBL" id="MDX8045267.1"/>
    </source>
</evidence>
<comment type="caution">
    <text evidence="1">The sequence shown here is derived from an EMBL/GenBank/DDBJ whole genome shotgun (WGS) entry which is preliminary data.</text>
</comment>
<reference evidence="1" key="1">
    <citation type="submission" date="2023-11" db="EMBL/GenBank/DDBJ databases">
        <title>Gracilibacillus pellucida a moderately halophilic bacterium isolated from saline soil in Xinjiang province.</title>
        <authorList>
            <person name="Zhang Z."/>
            <person name="Tan F."/>
            <person name="Wang Y."/>
            <person name="Xia M."/>
        </authorList>
    </citation>
    <scope>NUCLEOTIDE SEQUENCE</scope>
    <source>
        <strain evidence="1">S3-1-1</strain>
    </source>
</reference>
<evidence type="ECO:0000313" key="2">
    <source>
        <dbReference type="Proteomes" id="UP001277972"/>
    </source>
</evidence>
<organism evidence="1 2">
    <name type="scientific">Gracilibacillus pellucidus</name>
    <dbReference type="NCBI Taxonomy" id="3095368"/>
    <lineage>
        <taxon>Bacteria</taxon>
        <taxon>Bacillati</taxon>
        <taxon>Bacillota</taxon>
        <taxon>Bacilli</taxon>
        <taxon>Bacillales</taxon>
        <taxon>Bacillaceae</taxon>
        <taxon>Gracilibacillus</taxon>
    </lineage>
</organism>
<name>A0ACC6M3F9_9BACI</name>
<dbReference type="EMBL" id="JAWZSR010000002">
    <property type="protein sequence ID" value="MDX8045267.1"/>
    <property type="molecule type" value="Genomic_DNA"/>
</dbReference>
<proteinExistence type="predicted"/>